<dbReference type="PROSITE" id="PS51379">
    <property type="entry name" value="4FE4S_FER_2"/>
    <property type="match status" value="2"/>
</dbReference>
<dbReference type="Gene3D" id="3.40.109.10">
    <property type="entry name" value="NADH Oxidase"/>
    <property type="match status" value="1"/>
</dbReference>
<evidence type="ECO:0000256" key="5">
    <source>
        <dbReference type="ARBA" id="ARBA00022723"/>
    </source>
</evidence>
<dbReference type="PANTHER" id="PTHR43673">
    <property type="entry name" value="NAD(P)H NITROREDUCTASE YDGI-RELATED"/>
    <property type="match status" value="1"/>
</dbReference>
<name>Q1K2M3_DESA6</name>
<proteinExistence type="inferred from homology"/>
<evidence type="ECO:0000259" key="9">
    <source>
        <dbReference type="PROSITE" id="PS51379"/>
    </source>
</evidence>
<keyword evidence="6" id="KW-0560">Oxidoreductase</keyword>
<dbReference type="SUPFAM" id="SSF54862">
    <property type="entry name" value="4Fe-4S ferredoxins"/>
    <property type="match status" value="1"/>
</dbReference>
<dbReference type="SUPFAM" id="SSF55469">
    <property type="entry name" value="FMN-dependent nitroreductase-like"/>
    <property type="match status" value="1"/>
</dbReference>
<dbReference type="InterPro" id="IPR017900">
    <property type="entry name" value="4Fe4S_Fe_S_CS"/>
</dbReference>
<dbReference type="Pfam" id="PF00881">
    <property type="entry name" value="Nitroreductase"/>
    <property type="match status" value="1"/>
</dbReference>
<dbReference type="EMBL" id="AAEW02000003">
    <property type="protein sequence ID" value="EAT16858.1"/>
    <property type="molecule type" value="Genomic_DNA"/>
</dbReference>
<feature type="domain" description="4Fe-4S ferredoxin-type" evidence="9">
    <location>
        <begin position="33"/>
        <end position="63"/>
    </location>
</feature>
<evidence type="ECO:0000256" key="2">
    <source>
        <dbReference type="ARBA" id="ARBA00007118"/>
    </source>
</evidence>
<keyword evidence="7" id="KW-0408">Iron</keyword>
<dbReference type="InterPro" id="IPR029479">
    <property type="entry name" value="Nitroreductase"/>
</dbReference>
<dbReference type="GO" id="GO:0016491">
    <property type="term" value="F:oxidoreductase activity"/>
    <property type="evidence" value="ECO:0007669"/>
    <property type="project" value="UniProtKB-KW"/>
</dbReference>
<dbReference type="PROSITE" id="PS00198">
    <property type="entry name" value="4FE4S_FER_1"/>
    <property type="match status" value="1"/>
</dbReference>
<evidence type="ECO:0000256" key="6">
    <source>
        <dbReference type="ARBA" id="ARBA00023002"/>
    </source>
</evidence>
<organism evidence="10 11">
    <name type="scientific">Desulfuromonas acetoxidans (strain DSM 684 / 11070)</name>
    <dbReference type="NCBI Taxonomy" id="281689"/>
    <lineage>
        <taxon>Bacteria</taxon>
        <taxon>Pseudomonadati</taxon>
        <taxon>Thermodesulfobacteriota</taxon>
        <taxon>Desulfuromonadia</taxon>
        <taxon>Desulfuromonadales</taxon>
        <taxon>Desulfuromonadaceae</taxon>
        <taxon>Desulfuromonas</taxon>
    </lineage>
</organism>
<evidence type="ECO:0000313" key="11">
    <source>
        <dbReference type="Proteomes" id="UP000005695"/>
    </source>
</evidence>
<protein>
    <submittedName>
        <fullName evidence="10">Nitroreductase</fullName>
    </submittedName>
</protein>
<dbReference type="InterPro" id="IPR017896">
    <property type="entry name" value="4Fe4S_Fe-S-bd"/>
</dbReference>
<reference evidence="10" key="1">
    <citation type="submission" date="2006-05" db="EMBL/GenBank/DDBJ databases">
        <title>Annotation of the draft genome assembly of Desulfuromonas acetoxidans DSM 684.</title>
        <authorList>
            <consortium name="US DOE Joint Genome Institute (JGI-ORNL)"/>
            <person name="Larimer F."/>
            <person name="Land M."/>
            <person name="Hauser L."/>
        </authorList>
    </citation>
    <scope>NUCLEOTIDE SEQUENCE [LARGE SCALE GENOMIC DNA]</scope>
    <source>
        <strain evidence="10">DSM 684</strain>
    </source>
</reference>
<keyword evidence="8" id="KW-0411">Iron-sulfur</keyword>
<dbReference type="InterPro" id="IPR000415">
    <property type="entry name" value="Nitroreductase-like"/>
</dbReference>
<dbReference type="GO" id="GO:0046872">
    <property type="term" value="F:metal ion binding"/>
    <property type="evidence" value="ECO:0007669"/>
    <property type="project" value="UniProtKB-KW"/>
</dbReference>
<dbReference type="Gene3D" id="3.30.70.20">
    <property type="match status" value="1"/>
</dbReference>
<keyword evidence="4" id="KW-0288">FMN</keyword>
<dbReference type="PANTHER" id="PTHR43673:SF2">
    <property type="entry name" value="NITROREDUCTASE"/>
    <property type="match status" value="1"/>
</dbReference>
<dbReference type="GO" id="GO:0051536">
    <property type="term" value="F:iron-sulfur cluster binding"/>
    <property type="evidence" value="ECO:0007669"/>
    <property type="project" value="UniProtKB-KW"/>
</dbReference>
<dbReference type="CDD" id="cd02143">
    <property type="entry name" value="nitroreductase_FeS-like"/>
    <property type="match status" value="1"/>
</dbReference>
<evidence type="ECO:0000256" key="4">
    <source>
        <dbReference type="ARBA" id="ARBA00022643"/>
    </source>
</evidence>
<sequence length="277" mass="30737">MPEFSVDKEKCTQCGLCAKDCVAHIIDMDSGWPRIPKEKEIGCRKCQHCLAICPSGAVSILGKSPSQSTLIQGAFPDPDQMEILIKGRRSVRHYVDENLDPELMQRLLDVACQAPTGGNVRQVQLSVIDDKHMMDKFRQHTYDVVEKLANDGKLPDKRKVFANFVFLWQKKHIDVLFRGAPHLLVASAPRNISSPVADCVIALSYFELFAQTLGVGTVWDGLARCAIDELLSGVRKKLGIPEDHLIGAAMAFGKPAVHYHCTVENDNSNIVRCPVFL</sequence>
<evidence type="ECO:0000256" key="1">
    <source>
        <dbReference type="ARBA" id="ARBA00001917"/>
    </source>
</evidence>
<evidence type="ECO:0000256" key="3">
    <source>
        <dbReference type="ARBA" id="ARBA00022630"/>
    </source>
</evidence>
<dbReference type="AlphaFoldDB" id="Q1K2M3"/>
<gene>
    <name evidence="10" type="ORF">Dace_2110</name>
</gene>
<keyword evidence="3" id="KW-0285">Flavoprotein</keyword>
<comment type="similarity">
    <text evidence="2">Belongs to the nitroreductase family.</text>
</comment>
<keyword evidence="11" id="KW-1185">Reference proteome</keyword>
<evidence type="ECO:0000313" key="10">
    <source>
        <dbReference type="EMBL" id="EAT16858.1"/>
    </source>
</evidence>
<evidence type="ECO:0000256" key="7">
    <source>
        <dbReference type="ARBA" id="ARBA00023004"/>
    </source>
</evidence>
<dbReference type="OrthoDB" id="368873at2"/>
<evidence type="ECO:0000256" key="8">
    <source>
        <dbReference type="ARBA" id="ARBA00023014"/>
    </source>
</evidence>
<keyword evidence="5" id="KW-0479">Metal-binding</keyword>
<dbReference type="Proteomes" id="UP000005695">
    <property type="component" value="Unassembled WGS sequence"/>
</dbReference>
<comment type="cofactor">
    <cofactor evidence="1">
        <name>FMN</name>
        <dbReference type="ChEBI" id="CHEBI:58210"/>
    </cofactor>
</comment>
<feature type="domain" description="4Fe-4S ferredoxin-type" evidence="9">
    <location>
        <begin position="2"/>
        <end position="31"/>
    </location>
</feature>
<comment type="caution">
    <text evidence="10">The sequence shown here is derived from an EMBL/GenBank/DDBJ whole genome shotgun (WGS) entry which is preliminary data.</text>
</comment>
<reference evidence="10" key="2">
    <citation type="submission" date="2006-05" db="EMBL/GenBank/DDBJ databases">
        <title>Sequencing of the draft genome and assembly of Desulfuromonas acetoxidans DSM 684.</title>
        <authorList>
            <consortium name="US DOE Joint Genome Institute (JGI-PGF)"/>
            <person name="Copeland A."/>
            <person name="Lucas S."/>
            <person name="Lapidus A."/>
            <person name="Barry K."/>
            <person name="Detter J.C."/>
            <person name="Glavina del Rio T."/>
            <person name="Hammon N."/>
            <person name="Israni S."/>
            <person name="Dalin E."/>
            <person name="Tice H."/>
            <person name="Bruce D."/>
            <person name="Pitluck S."/>
            <person name="Richardson P."/>
        </authorList>
    </citation>
    <scope>NUCLEOTIDE SEQUENCE [LARGE SCALE GENOMIC DNA]</scope>
    <source>
        <strain evidence="10">DSM 684</strain>
    </source>
</reference>
<accession>Q1K2M3</accession>
<dbReference type="Pfam" id="PF13187">
    <property type="entry name" value="Fer4_9"/>
    <property type="match status" value="1"/>
</dbReference>